<dbReference type="KEGG" id="mmx:MmarC6_0602"/>
<feature type="transmembrane region" description="Helical" evidence="1">
    <location>
        <begin position="130"/>
        <end position="148"/>
    </location>
</feature>
<dbReference type="EMBL" id="CP000867">
    <property type="protein sequence ID" value="ABX01419.1"/>
    <property type="molecule type" value="Genomic_DNA"/>
</dbReference>
<feature type="transmembrane region" description="Helical" evidence="1">
    <location>
        <begin position="155"/>
        <end position="176"/>
    </location>
</feature>
<feature type="transmembrane region" description="Helical" evidence="1">
    <location>
        <begin position="63"/>
        <end position="83"/>
    </location>
</feature>
<evidence type="ECO:0000313" key="2">
    <source>
        <dbReference type="EMBL" id="ABX01419.1"/>
    </source>
</evidence>
<dbReference type="AlphaFoldDB" id="A9A6Z1"/>
<keyword evidence="1" id="KW-0812">Transmembrane</keyword>
<organism evidence="2">
    <name type="scientific">Methanococcus maripaludis (strain C6 / ATCC BAA-1332)</name>
    <dbReference type="NCBI Taxonomy" id="444158"/>
    <lineage>
        <taxon>Archaea</taxon>
        <taxon>Methanobacteriati</taxon>
        <taxon>Methanobacteriota</taxon>
        <taxon>Methanomada group</taxon>
        <taxon>Methanococci</taxon>
        <taxon>Methanococcales</taxon>
        <taxon>Methanococcaceae</taxon>
        <taxon>Methanococcus</taxon>
    </lineage>
</organism>
<name>A9A6Z1_METM6</name>
<feature type="transmembrane region" description="Helical" evidence="1">
    <location>
        <begin position="40"/>
        <end position="57"/>
    </location>
</feature>
<proteinExistence type="predicted"/>
<sequence>MKKATITSLIAAIVGGIYLETFFPTILIIFYLLSNRFKSSFLYLFSAYLFIFGYFFNPMDFSTTLIIFLIIIPNLLVLFDLIIETKYEFNKIDVFVILCLIFGIFYSEIYIFGIVLLLIKRLNKFLNKKIIMVIIPLITSLLIGIRYTDILTQNLIYRILVLTGLGIILYSIYSFLNENREIK</sequence>
<keyword evidence="1" id="KW-1133">Transmembrane helix</keyword>
<feature type="transmembrane region" description="Helical" evidence="1">
    <location>
        <begin position="6"/>
        <end position="33"/>
    </location>
</feature>
<keyword evidence="1" id="KW-0472">Membrane</keyword>
<reference evidence="2" key="1">
    <citation type="submission" date="2007-10" db="EMBL/GenBank/DDBJ databases">
        <title>Complete sequence of Methanococcus maripaludis C6.</title>
        <authorList>
            <consortium name="US DOE Joint Genome Institute"/>
            <person name="Copeland A."/>
            <person name="Lucas S."/>
            <person name="Lapidus A."/>
            <person name="Barry K."/>
            <person name="Glavina del Rio T."/>
            <person name="Dalin E."/>
            <person name="Tice H."/>
            <person name="Pitluck S."/>
            <person name="Clum A."/>
            <person name="Schmutz J."/>
            <person name="Larimer F."/>
            <person name="Land M."/>
            <person name="Hauser L."/>
            <person name="Kyrpides N."/>
            <person name="Mikhailova N."/>
            <person name="Sieprawska-Lupa M."/>
            <person name="Whitman W.B."/>
            <person name="Richardson P."/>
        </authorList>
    </citation>
    <scope>NUCLEOTIDE SEQUENCE [LARGE SCALE GENOMIC DNA]</scope>
    <source>
        <strain evidence="2">C6</strain>
    </source>
</reference>
<dbReference type="eggNOG" id="arCOG06605">
    <property type="taxonomic scope" value="Archaea"/>
</dbReference>
<dbReference type="HOGENOM" id="CLU_1472106_0_0_2"/>
<accession>A9A6Z1</accession>
<feature type="transmembrane region" description="Helical" evidence="1">
    <location>
        <begin position="95"/>
        <end position="118"/>
    </location>
</feature>
<evidence type="ECO:0000256" key="1">
    <source>
        <dbReference type="SAM" id="Phobius"/>
    </source>
</evidence>
<dbReference type="OrthoDB" id="60693at2157"/>
<dbReference type="STRING" id="444158.MmarC6_0602"/>
<protein>
    <submittedName>
        <fullName evidence="2">Uncharacterized protein</fullName>
    </submittedName>
</protein>
<gene>
    <name evidence="2" type="ordered locus">MmarC6_0602</name>
</gene>